<evidence type="ECO:0000256" key="1">
    <source>
        <dbReference type="ARBA" id="ARBA00022649"/>
    </source>
</evidence>
<dbReference type="InterPro" id="IPR035093">
    <property type="entry name" value="RelE/ParE_toxin_dom_sf"/>
</dbReference>
<keyword evidence="3" id="KW-1185">Reference proteome</keyword>
<dbReference type="STRING" id="1159016.SAMN02927937_00161"/>
<organism evidence="2 3">
    <name type="scientific">Paenimyroides marinum</name>
    <dbReference type="NCBI Taxonomy" id="1159016"/>
    <lineage>
        <taxon>Bacteria</taxon>
        <taxon>Pseudomonadati</taxon>
        <taxon>Bacteroidota</taxon>
        <taxon>Flavobacteriia</taxon>
        <taxon>Flavobacteriales</taxon>
        <taxon>Flavobacteriaceae</taxon>
        <taxon>Paenimyroides</taxon>
    </lineage>
</organism>
<dbReference type="EMBL" id="FNXE01000001">
    <property type="protein sequence ID" value="SEH55155.1"/>
    <property type="molecule type" value="Genomic_DNA"/>
</dbReference>
<dbReference type="RefSeq" id="WP_091095339.1">
    <property type="nucleotide sequence ID" value="NZ_FNXE01000001.1"/>
</dbReference>
<accession>A0A1H6J8Q2</accession>
<dbReference type="Gene3D" id="3.30.2310.20">
    <property type="entry name" value="RelE-like"/>
    <property type="match status" value="1"/>
</dbReference>
<gene>
    <name evidence="2" type="ORF">SAMN02927937_00161</name>
</gene>
<dbReference type="Pfam" id="PF05016">
    <property type="entry name" value="ParE_toxin"/>
    <property type="match status" value="1"/>
</dbReference>
<name>A0A1H6J8Q2_9FLAO</name>
<dbReference type="InterPro" id="IPR007712">
    <property type="entry name" value="RelE/ParE_toxin"/>
</dbReference>
<protein>
    <submittedName>
        <fullName evidence="2">ParE toxin of type II toxin-antitoxin system, parDE</fullName>
    </submittedName>
</protein>
<dbReference type="OrthoDB" id="1098070at2"/>
<proteinExistence type="predicted"/>
<evidence type="ECO:0000313" key="2">
    <source>
        <dbReference type="EMBL" id="SEH55155.1"/>
    </source>
</evidence>
<evidence type="ECO:0000313" key="3">
    <source>
        <dbReference type="Proteomes" id="UP000199634"/>
    </source>
</evidence>
<reference evidence="2 3" key="1">
    <citation type="submission" date="2016-10" db="EMBL/GenBank/DDBJ databases">
        <authorList>
            <person name="de Groot N.N."/>
        </authorList>
    </citation>
    <scope>NUCLEOTIDE SEQUENCE [LARGE SCALE GENOMIC DNA]</scope>
    <source>
        <strain evidence="2 3">CGMCC 1.10825</strain>
    </source>
</reference>
<dbReference type="Proteomes" id="UP000199634">
    <property type="component" value="Unassembled WGS sequence"/>
</dbReference>
<keyword evidence="1" id="KW-1277">Toxin-antitoxin system</keyword>
<dbReference type="AlphaFoldDB" id="A0A1H6J8Q2"/>
<sequence>MKSGFNIKWTQNAKKELGKTIEYLEENFSEKEIKKLVQKIESIIELISRNPDLFPKSENNKIYKVVILKFNTLYYRTKNNSVEILSFFSNRQSPIKRKI</sequence>